<evidence type="ECO:0000259" key="1">
    <source>
        <dbReference type="PROSITE" id="PS51725"/>
    </source>
</evidence>
<sequence>MPSLSESAAAVMPSIQEKLAIISGPFNVLAKVVVEQGHADEVEALLKEVAELARSDKEPETLTYRISRGIKADDHTFIVYEEYTGPVGLGVHTSSPQFQKLAAYPHVVKADLEVYKEF</sequence>
<organism evidence="2 3">
    <name type="scientific">Wallemia mellicola</name>
    <dbReference type="NCBI Taxonomy" id="1708541"/>
    <lineage>
        <taxon>Eukaryota</taxon>
        <taxon>Fungi</taxon>
        <taxon>Dikarya</taxon>
        <taxon>Basidiomycota</taxon>
        <taxon>Wallemiomycotina</taxon>
        <taxon>Wallemiomycetes</taxon>
        <taxon>Wallemiales</taxon>
        <taxon>Wallemiaceae</taxon>
        <taxon>Wallemia</taxon>
    </lineage>
</organism>
<dbReference type="OMA" id="MTIDIVA"/>
<dbReference type="AlphaFoldDB" id="A0A4T0PX73"/>
<dbReference type="SUPFAM" id="SSF54909">
    <property type="entry name" value="Dimeric alpha+beta barrel"/>
    <property type="match status" value="1"/>
</dbReference>
<comment type="caution">
    <text evidence="2">The sequence shown here is derived from an EMBL/GenBank/DDBJ whole genome shotgun (WGS) entry which is preliminary data.</text>
</comment>
<evidence type="ECO:0000313" key="3">
    <source>
        <dbReference type="Proteomes" id="UP000310708"/>
    </source>
</evidence>
<proteinExistence type="predicted"/>
<dbReference type="EMBL" id="SPRX01000009">
    <property type="protein sequence ID" value="TIC67977.1"/>
    <property type="molecule type" value="Genomic_DNA"/>
</dbReference>
<dbReference type="PROSITE" id="PS51725">
    <property type="entry name" value="ABM"/>
    <property type="match status" value="1"/>
</dbReference>
<feature type="domain" description="ABM" evidence="1">
    <location>
        <begin position="26"/>
        <end position="118"/>
    </location>
</feature>
<reference evidence="2 3" key="1">
    <citation type="submission" date="2019-03" db="EMBL/GenBank/DDBJ databases">
        <title>Sequencing 25 genomes of Wallemia mellicola.</title>
        <authorList>
            <person name="Gostincar C."/>
        </authorList>
    </citation>
    <scope>NUCLEOTIDE SEQUENCE [LARGE SCALE GENOMIC DNA]</scope>
    <source>
        <strain evidence="2 3">EXF-757</strain>
    </source>
</reference>
<dbReference type="Gene3D" id="3.30.70.100">
    <property type="match status" value="1"/>
</dbReference>
<dbReference type="InterPro" id="IPR007138">
    <property type="entry name" value="ABM_dom"/>
</dbReference>
<protein>
    <recommendedName>
        <fullName evidence="1">ABM domain-containing protein</fullName>
    </recommendedName>
</protein>
<dbReference type="Proteomes" id="UP000310708">
    <property type="component" value="Unassembled WGS sequence"/>
</dbReference>
<name>A0A4T0PX73_9BASI</name>
<dbReference type="InterPro" id="IPR011008">
    <property type="entry name" value="Dimeric_a/b-barrel"/>
</dbReference>
<gene>
    <name evidence="2" type="ORF">E3Q01_01125</name>
</gene>
<accession>A0A4T0PX73</accession>
<evidence type="ECO:0000313" key="2">
    <source>
        <dbReference type="EMBL" id="TIC67977.1"/>
    </source>
</evidence>
<dbReference type="Pfam" id="PF03992">
    <property type="entry name" value="ABM"/>
    <property type="match status" value="1"/>
</dbReference>